<dbReference type="PANTHER" id="PTHR43649:SF33">
    <property type="entry name" value="POLYGALACTURONAN_RHAMNOGALACTURONAN-BINDING PROTEIN YTCQ"/>
    <property type="match status" value="1"/>
</dbReference>
<dbReference type="AlphaFoldDB" id="A0A100VLE9"/>
<sequence>MKKRNELWKMVSMVMLSAILVAGCSKGESASETAPASVLKDGKYDPPFTITIAKQQDENAGKYINGETLNDNVLTRWGEQNLGIKIQTTLLGGDASQYNTKLRLALTGSEKLPDVLPVYDTMLVNDLIESGQVKEITEDISTYMPDRIKEIYKQYPTTFNPVVREGKVYGMAIAPNLTEGEVMLIRQDWLDKLNLKAPTTIEEFEQVIAAFTNEDPDGNGKKDTYGFTFSGKDSYNTGWVSDPVMIFSAYTGKHLPRQWYNENGKLTYGSVADGNKEALAKLRDWYAKGYLNKELATQGAWDALSDFTEGKAGIIIGRPWLYDSVKDVEKNVEGAKISAYPTIQGVNGDKTYQSAQLNDGVFMFNKDFQNMEAFFLYYDKMYDAAFSTGDFKYGYAQGYDYDIVNDEVTFDPTKFNTPLEAVQGVGKMAFTKNTPSVDGPGQSYYDLANGVKADTGVLIQSASKDQTTQDGYRISYENRDVLLPNEFNGPPTPTMQNVWEQLTTMEQETFTKIIYGNEPLEAFDTFVQQWHEKGGDTVIQEVNDWYNQASETDVMTLMNLK</sequence>
<evidence type="ECO:0000313" key="2">
    <source>
        <dbReference type="EMBL" id="GAS81906.1"/>
    </source>
</evidence>
<name>A0A100VLE9_PAEAM</name>
<comment type="caution">
    <text evidence="2">The sequence shown here is derived from an EMBL/GenBank/DDBJ whole genome shotgun (WGS) entry which is preliminary data.</text>
</comment>
<gene>
    <name evidence="2" type="ORF">PAHA3_1980</name>
</gene>
<evidence type="ECO:0000256" key="1">
    <source>
        <dbReference type="ARBA" id="ARBA00022729"/>
    </source>
</evidence>
<dbReference type="SUPFAM" id="SSF53850">
    <property type="entry name" value="Periplasmic binding protein-like II"/>
    <property type="match status" value="1"/>
</dbReference>
<protein>
    <submittedName>
        <fullName evidence="2">Family 1 extracellular solute-binding protein</fullName>
    </submittedName>
</protein>
<reference evidence="3" key="2">
    <citation type="submission" date="2016-01" db="EMBL/GenBank/DDBJ databases">
        <title>Draft Genome Sequence of Paenibacillus amylolyticus Heshi-A3 that Was Isolated from Fermented Rice Bran with Aging Salted Mackerel, Which Was Named Heshiko as Traditional Fermented Seafood in Japan.</title>
        <authorList>
            <person name="Akuzawa S."/>
            <person name="Nakagawa J."/>
            <person name="Kanekatsu T."/>
            <person name="Kubota E."/>
            <person name="Ohtake R."/>
            <person name="Suzuki T."/>
            <person name="Kanesaki Y."/>
        </authorList>
    </citation>
    <scope>NUCLEOTIDE SEQUENCE [LARGE SCALE GENOMIC DNA]</scope>
    <source>
        <strain evidence="3">Heshi-A3</strain>
    </source>
</reference>
<dbReference type="Proteomes" id="UP000069697">
    <property type="component" value="Unassembled WGS sequence"/>
</dbReference>
<dbReference type="PROSITE" id="PS51257">
    <property type="entry name" value="PROKAR_LIPOPROTEIN"/>
    <property type="match status" value="1"/>
</dbReference>
<dbReference type="RefSeq" id="WP_062834541.1">
    <property type="nucleotide sequence ID" value="NZ_BCNV01000001.1"/>
</dbReference>
<dbReference type="InterPro" id="IPR050490">
    <property type="entry name" value="Bact_solute-bd_prot1"/>
</dbReference>
<dbReference type="PANTHER" id="PTHR43649">
    <property type="entry name" value="ARABINOSE-BINDING PROTEIN-RELATED"/>
    <property type="match status" value="1"/>
</dbReference>
<keyword evidence="1" id="KW-0732">Signal</keyword>
<dbReference type="EMBL" id="BCNV01000001">
    <property type="protein sequence ID" value="GAS81906.1"/>
    <property type="molecule type" value="Genomic_DNA"/>
</dbReference>
<organism evidence="2 3">
    <name type="scientific">Paenibacillus amylolyticus</name>
    <dbReference type="NCBI Taxonomy" id="1451"/>
    <lineage>
        <taxon>Bacteria</taxon>
        <taxon>Bacillati</taxon>
        <taxon>Bacillota</taxon>
        <taxon>Bacilli</taxon>
        <taxon>Bacillales</taxon>
        <taxon>Paenibacillaceae</taxon>
        <taxon>Paenibacillus</taxon>
    </lineage>
</organism>
<proteinExistence type="predicted"/>
<evidence type="ECO:0000313" key="3">
    <source>
        <dbReference type="Proteomes" id="UP000069697"/>
    </source>
</evidence>
<accession>A0A100VLE9</accession>
<dbReference type="Gene3D" id="3.40.190.10">
    <property type="entry name" value="Periplasmic binding protein-like II"/>
    <property type="match status" value="3"/>
</dbReference>
<reference evidence="2 3" key="1">
    <citation type="journal article" date="2016" name="Genome Announc.">
        <title>Draft Genome Sequence of Paenibacillus amylolyticus Heshi-A3, Isolated from Fermented Rice Bran in a Japanese Fermented Seafood Dish.</title>
        <authorList>
            <person name="Akuzawa S."/>
            <person name="Nagaoka J."/>
            <person name="Kanekatsu M."/>
            <person name="Kubota E."/>
            <person name="Ohtake R."/>
            <person name="Suzuki T."/>
            <person name="Kanesaki Y."/>
        </authorList>
    </citation>
    <scope>NUCLEOTIDE SEQUENCE [LARGE SCALE GENOMIC DNA]</scope>
    <source>
        <strain evidence="2 3">Heshi-A3</strain>
    </source>
</reference>